<gene>
    <name evidence="1" type="ordered locus">Dde_0814</name>
</gene>
<protein>
    <submittedName>
        <fullName evidence="1">Uncharacterized protein</fullName>
    </submittedName>
</protein>
<dbReference type="EMBL" id="CP000112">
    <property type="protein sequence ID" value="ABB37615.1"/>
    <property type="molecule type" value="Genomic_DNA"/>
</dbReference>
<evidence type="ECO:0000313" key="2">
    <source>
        <dbReference type="Proteomes" id="UP000002710"/>
    </source>
</evidence>
<keyword evidence="2" id="KW-1185">Reference proteome</keyword>
<dbReference type="AlphaFoldDB" id="Q314N1"/>
<dbReference type="KEGG" id="dde:Dde_0814"/>
<accession>Q314N1</accession>
<dbReference type="STRING" id="207559.Dde_0814"/>
<evidence type="ECO:0000313" key="1">
    <source>
        <dbReference type="EMBL" id="ABB37615.1"/>
    </source>
</evidence>
<sequence length="67" mass="7375">MSTCGCHALPFSGLGISLRAVKARAAILRTPLCVTVAPRHTASRYLPLPAIWGFQLHMLYSREPRGR</sequence>
<proteinExistence type="predicted"/>
<name>Q314N1_OLEA2</name>
<reference evidence="1 2" key="1">
    <citation type="journal article" date="2011" name="J. Bacteriol.">
        <title>Complete genome sequence and updated annotation of Desulfovibrio alaskensis G20.</title>
        <authorList>
            <person name="Hauser L.J."/>
            <person name="Land M.L."/>
            <person name="Brown S.D."/>
            <person name="Larimer F."/>
            <person name="Keller K.L."/>
            <person name="Rapp-Giles B.J."/>
            <person name="Price M.N."/>
            <person name="Lin M."/>
            <person name="Bruce D.C."/>
            <person name="Detter J.C."/>
            <person name="Tapia R."/>
            <person name="Han C.S."/>
            <person name="Goodwin L.A."/>
            <person name="Cheng J.F."/>
            <person name="Pitluck S."/>
            <person name="Copeland A."/>
            <person name="Lucas S."/>
            <person name="Nolan M."/>
            <person name="Lapidus A.L."/>
            <person name="Palumbo A.V."/>
            <person name="Wall J.D."/>
        </authorList>
    </citation>
    <scope>NUCLEOTIDE SEQUENCE [LARGE SCALE GENOMIC DNA]</scope>
    <source>
        <strain evidence="2">ATCC BAA 1058 / DSM 17464 / G20</strain>
    </source>
</reference>
<dbReference type="RefSeq" id="WP_011366876.1">
    <property type="nucleotide sequence ID" value="NC_007519.1"/>
</dbReference>
<dbReference type="Proteomes" id="UP000002710">
    <property type="component" value="Chromosome"/>
</dbReference>
<dbReference type="HOGENOM" id="CLU_2805380_0_0_7"/>
<organism evidence="1 2">
    <name type="scientific">Oleidesulfovibrio alaskensis (strain ATCC BAA-1058 / DSM 17464 / G20)</name>
    <name type="common">Desulfovibrio alaskensis</name>
    <dbReference type="NCBI Taxonomy" id="207559"/>
    <lineage>
        <taxon>Bacteria</taxon>
        <taxon>Pseudomonadati</taxon>
        <taxon>Thermodesulfobacteriota</taxon>
        <taxon>Desulfovibrionia</taxon>
        <taxon>Desulfovibrionales</taxon>
        <taxon>Desulfovibrionaceae</taxon>
        <taxon>Oleidesulfovibrio</taxon>
    </lineage>
</organism>